<keyword evidence="7" id="KW-0255">Endonuclease</keyword>
<dbReference type="RefSeq" id="WP_317976247.1">
    <property type="nucleotide sequence ID" value="NZ_BTFW01000003.1"/>
</dbReference>
<keyword evidence="7" id="KW-0233">DNA recombination</keyword>
<proteinExistence type="inferred from homology"/>
<keyword evidence="4 7" id="KW-0540">Nuclease</keyword>
<evidence type="ECO:0000259" key="8">
    <source>
        <dbReference type="Pfam" id="PF00149"/>
    </source>
</evidence>
<protein>
    <recommendedName>
        <fullName evidence="3 7">Nuclease SbcCD subunit D</fullName>
    </recommendedName>
</protein>
<sequence>MSGMSPLTLLHTSDWHLGHELNGHPREEEHRHFLDWLHAVIGEHGVDALVVTGDIYDVANPPVSAMARLYGFLHRLCAAYPALDIVILGGNHDSAMRIDLPGALLGTGRVHFAGAMPRTNGPRTDGAPDPEKTLIPLTNSDGAIAAWLAAVPFCRPVDLGRESLETLYAAVQDAGLARAGDLPLVVTGHLHVAGGAVSEMSERRIVVGGEEAQAPTLFDARAAYVALGHLHRAQAITGPTTIRYAGSPFPLSMAERDYRHSVALVRLAAGEPETPPSCTVELLPIPRPVVFHSLGPLPLDAAVAAIGALDLDADLPPAQWPFIEVSVAVTGPEPLLHQKVLAALADRPLRLVRLRRHFVAQGDQLETGAEPVDLDDLDPAAVFARLYADQHEGEAPPEDLAQAFARLMIDTQTTQKPR</sequence>
<comment type="function">
    <text evidence="7">SbcCD cleaves DNA hairpin structures. These structures can inhibit DNA replication and are intermediates in certain DNA recombination reactions. The complex acts as a 3'-&gt;5' double strand exonuclease that can open hairpins. It also has a 5' single-strand endonuclease activity.</text>
</comment>
<dbReference type="InterPro" id="IPR050535">
    <property type="entry name" value="DNA_Repair-Maintenance_Comp"/>
</dbReference>
<comment type="subunit">
    <text evidence="2 7">Heterodimer of SbcC and SbcD.</text>
</comment>
<dbReference type="Pfam" id="PF12320">
    <property type="entry name" value="SbcD_C"/>
    <property type="match status" value="1"/>
</dbReference>
<evidence type="ECO:0000313" key="11">
    <source>
        <dbReference type="Proteomes" id="UP001187221"/>
    </source>
</evidence>
<organism evidence="10 11">
    <name type="scientific">Novosphingobium pituita</name>
    <dbReference type="NCBI Taxonomy" id="3056842"/>
    <lineage>
        <taxon>Bacteria</taxon>
        <taxon>Pseudomonadati</taxon>
        <taxon>Pseudomonadota</taxon>
        <taxon>Alphaproteobacteria</taxon>
        <taxon>Sphingomonadales</taxon>
        <taxon>Sphingomonadaceae</taxon>
        <taxon>Novosphingobium</taxon>
    </lineage>
</organism>
<dbReference type="InterPro" id="IPR004843">
    <property type="entry name" value="Calcineurin-like_PHP"/>
</dbReference>
<evidence type="ECO:0000256" key="6">
    <source>
        <dbReference type="ARBA" id="ARBA00022839"/>
    </source>
</evidence>
<dbReference type="InterPro" id="IPR041796">
    <property type="entry name" value="Mre11_N"/>
</dbReference>
<feature type="domain" description="Nuclease SbcCD subunit D C-terminal" evidence="9">
    <location>
        <begin position="298"/>
        <end position="390"/>
    </location>
</feature>
<dbReference type="Proteomes" id="UP001187221">
    <property type="component" value="Unassembled WGS sequence"/>
</dbReference>
<evidence type="ECO:0000256" key="3">
    <source>
        <dbReference type="ARBA" id="ARBA00013365"/>
    </source>
</evidence>
<keyword evidence="6 7" id="KW-0269">Exonuclease</keyword>
<dbReference type="InterPro" id="IPR004593">
    <property type="entry name" value="SbcD"/>
</dbReference>
<evidence type="ECO:0000256" key="4">
    <source>
        <dbReference type="ARBA" id="ARBA00022722"/>
    </source>
</evidence>
<reference evidence="10 11" key="1">
    <citation type="submission" date="2023-06" db="EMBL/GenBank/DDBJ databases">
        <title>Draft genome sequence of Novosphingobium sp. strain IK01.</title>
        <authorList>
            <person name="Hatamoto M."/>
            <person name="Ikarashi T."/>
            <person name="Yamaguchi T."/>
        </authorList>
    </citation>
    <scope>NUCLEOTIDE SEQUENCE [LARGE SCALE GENOMIC DNA]</scope>
    <source>
        <strain evidence="10 11">IK01</strain>
    </source>
</reference>
<dbReference type="NCBIfam" id="TIGR00619">
    <property type="entry name" value="sbcd"/>
    <property type="match status" value="1"/>
</dbReference>
<dbReference type="PANTHER" id="PTHR30337">
    <property type="entry name" value="COMPONENT OF ATP-DEPENDENT DSDNA EXONUCLEASE"/>
    <property type="match status" value="1"/>
</dbReference>
<comment type="caution">
    <text evidence="10">The sequence shown here is derived from an EMBL/GenBank/DDBJ whole genome shotgun (WGS) entry which is preliminary data.</text>
</comment>
<evidence type="ECO:0000256" key="1">
    <source>
        <dbReference type="ARBA" id="ARBA00010555"/>
    </source>
</evidence>
<dbReference type="CDD" id="cd00840">
    <property type="entry name" value="MPP_Mre11_N"/>
    <property type="match status" value="1"/>
</dbReference>
<dbReference type="InterPro" id="IPR029052">
    <property type="entry name" value="Metallo-depent_PP-like"/>
</dbReference>
<gene>
    <name evidence="7" type="primary">sbcD</name>
    <name evidence="10" type="ORF">NUTIK01_33000</name>
</gene>
<dbReference type="EMBL" id="BTFW01000003">
    <property type="protein sequence ID" value="GMM62523.1"/>
    <property type="molecule type" value="Genomic_DNA"/>
</dbReference>
<evidence type="ECO:0000256" key="5">
    <source>
        <dbReference type="ARBA" id="ARBA00022801"/>
    </source>
</evidence>
<evidence type="ECO:0000256" key="7">
    <source>
        <dbReference type="RuleBase" id="RU363069"/>
    </source>
</evidence>
<dbReference type="GO" id="GO:0004527">
    <property type="term" value="F:exonuclease activity"/>
    <property type="evidence" value="ECO:0007669"/>
    <property type="project" value="UniProtKB-KW"/>
</dbReference>
<dbReference type="Gene3D" id="3.60.21.10">
    <property type="match status" value="1"/>
</dbReference>
<dbReference type="InterPro" id="IPR026843">
    <property type="entry name" value="SbcD_C"/>
</dbReference>
<accession>A0ABQ6PB81</accession>
<keyword evidence="5 7" id="KW-0378">Hydrolase</keyword>
<dbReference type="Pfam" id="PF00149">
    <property type="entry name" value="Metallophos"/>
    <property type="match status" value="1"/>
</dbReference>
<comment type="similarity">
    <text evidence="1 7">Belongs to the SbcD family.</text>
</comment>
<feature type="domain" description="Calcineurin-like phosphoesterase" evidence="8">
    <location>
        <begin position="8"/>
        <end position="232"/>
    </location>
</feature>
<evidence type="ECO:0000313" key="10">
    <source>
        <dbReference type="EMBL" id="GMM62523.1"/>
    </source>
</evidence>
<dbReference type="PANTHER" id="PTHR30337:SF0">
    <property type="entry name" value="NUCLEASE SBCCD SUBUNIT D"/>
    <property type="match status" value="1"/>
</dbReference>
<name>A0ABQ6PB81_9SPHN</name>
<keyword evidence="7" id="KW-0235">DNA replication</keyword>
<dbReference type="SUPFAM" id="SSF56300">
    <property type="entry name" value="Metallo-dependent phosphatases"/>
    <property type="match status" value="1"/>
</dbReference>
<keyword evidence="11" id="KW-1185">Reference proteome</keyword>
<evidence type="ECO:0000256" key="2">
    <source>
        <dbReference type="ARBA" id="ARBA00011322"/>
    </source>
</evidence>
<evidence type="ECO:0000259" key="9">
    <source>
        <dbReference type="Pfam" id="PF12320"/>
    </source>
</evidence>